<keyword evidence="2" id="KW-1185">Reference proteome</keyword>
<evidence type="ECO:0000313" key="1">
    <source>
        <dbReference type="EMBL" id="KHG21509.1"/>
    </source>
</evidence>
<keyword evidence="1" id="KW-0067">ATP-binding</keyword>
<dbReference type="EMBL" id="KN418780">
    <property type="protein sequence ID" value="KHG21509.1"/>
    <property type="molecule type" value="Genomic_DNA"/>
</dbReference>
<dbReference type="Proteomes" id="UP000032142">
    <property type="component" value="Unassembled WGS sequence"/>
</dbReference>
<proteinExistence type="predicted"/>
<keyword evidence="1" id="KW-0347">Helicase</keyword>
<keyword evidence="1" id="KW-0547">Nucleotide-binding</keyword>
<protein>
    <submittedName>
        <fullName evidence="1">ATP-dependent RNA helicase DRS1</fullName>
    </submittedName>
</protein>
<organism evidence="1 2">
    <name type="scientific">Gossypium arboreum</name>
    <name type="common">Tree cotton</name>
    <name type="synonym">Gossypium nanking</name>
    <dbReference type="NCBI Taxonomy" id="29729"/>
    <lineage>
        <taxon>Eukaryota</taxon>
        <taxon>Viridiplantae</taxon>
        <taxon>Streptophyta</taxon>
        <taxon>Embryophyta</taxon>
        <taxon>Tracheophyta</taxon>
        <taxon>Spermatophyta</taxon>
        <taxon>Magnoliopsida</taxon>
        <taxon>eudicotyledons</taxon>
        <taxon>Gunneridae</taxon>
        <taxon>Pentapetalae</taxon>
        <taxon>rosids</taxon>
        <taxon>malvids</taxon>
        <taxon>Malvales</taxon>
        <taxon>Malvaceae</taxon>
        <taxon>Malvoideae</taxon>
        <taxon>Gossypium</taxon>
    </lineage>
</organism>
<dbReference type="GO" id="GO:0004386">
    <property type="term" value="F:helicase activity"/>
    <property type="evidence" value="ECO:0007669"/>
    <property type="project" value="UniProtKB-KW"/>
</dbReference>
<reference evidence="2" key="1">
    <citation type="submission" date="2014-09" db="EMBL/GenBank/DDBJ databases">
        <authorList>
            <person name="Mudge J."/>
            <person name="Ramaraj T."/>
            <person name="Lindquist I.E."/>
            <person name="Bharti A.K."/>
            <person name="Sundararajan A."/>
            <person name="Cameron C.T."/>
            <person name="Woodward J.E."/>
            <person name="May G.D."/>
            <person name="Brubaker C."/>
            <person name="Broadhvest J."/>
            <person name="Wilkins T.A."/>
        </authorList>
    </citation>
    <scope>NUCLEOTIDE SEQUENCE</scope>
    <source>
        <strain evidence="2">cv. AKA8401</strain>
    </source>
</reference>
<sequence>MKFEFRPGKEQGCGLNRTISLFCNRDEFNSMNEFDDDSTMSPSYLGLGIVGDSPHTIKTIFLGIDEI</sequence>
<evidence type="ECO:0000313" key="2">
    <source>
        <dbReference type="Proteomes" id="UP000032142"/>
    </source>
</evidence>
<keyword evidence="1" id="KW-0378">Hydrolase</keyword>
<accession>A0A0B0PB04</accession>
<name>A0A0B0PB04_GOSAR</name>
<dbReference type="AlphaFoldDB" id="A0A0B0PB04"/>
<gene>
    <name evidence="1" type="ORF">F383_10413</name>
</gene>